<feature type="transmembrane region" description="Helical" evidence="1">
    <location>
        <begin position="29"/>
        <end position="46"/>
    </location>
</feature>
<feature type="transmembrane region" description="Helical" evidence="1">
    <location>
        <begin position="58"/>
        <end position="76"/>
    </location>
</feature>
<keyword evidence="1" id="KW-1133">Transmembrane helix</keyword>
<feature type="transmembrane region" description="Helical" evidence="1">
    <location>
        <begin position="82"/>
        <end position="99"/>
    </location>
</feature>
<keyword evidence="1" id="KW-0472">Membrane</keyword>
<accession>A0A5J6WWA6</accession>
<gene>
    <name evidence="2" type="ORF">FE240_12750</name>
</gene>
<feature type="transmembrane region" description="Helical" evidence="1">
    <location>
        <begin position="7"/>
        <end position="23"/>
    </location>
</feature>
<reference evidence="2 3" key="1">
    <citation type="submission" date="2019-05" db="EMBL/GenBank/DDBJ databases">
        <title>OXA-830, a novel chromosomally encoded expanded-spectrum class D beta-lactamase in Aeromonas simiae.</title>
        <authorList>
            <person name="Zhou W."/>
            <person name="Chen Q."/>
        </authorList>
    </citation>
    <scope>NUCLEOTIDE SEQUENCE [LARGE SCALE GENOMIC DNA]</scope>
    <source>
        <strain evidence="2 3">A6</strain>
    </source>
</reference>
<proteinExistence type="predicted"/>
<sequence>MKEALKQIIGFAVIASISAWIFQRQADTIFSVFVFFATFTFLKAFFENYHFNKMSELLDVTAGTIMIGAILTWLFPNYSEEILTVLSILWGIAAIGSLIEPNEKKIYSLIDSDYYVHLNDIYIKSGLKSREKFNKLIDGLIQENKVIVSCDNLIATTDVAKNIKRQHIELINNAFNMGSSLLSMEQIIKSANLENMSKTQLEIAGLLLDDLINMDDSIEIIDMPEVTLYKKTGMIENTKYIELELD</sequence>
<keyword evidence="3" id="KW-1185">Reference proteome</keyword>
<dbReference type="AlphaFoldDB" id="A0A5J6WWA6"/>
<keyword evidence="1" id="KW-0812">Transmembrane</keyword>
<evidence type="ECO:0000313" key="2">
    <source>
        <dbReference type="EMBL" id="QFI55479.1"/>
    </source>
</evidence>
<evidence type="ECO:0000313" key="3">
    <source>
        <dbReference type="Proteomes" id="UP000594034"/>
    </source>
</evidence>
<organism evidence="2 3">
    <name type="scientific">Aeromonas simiae</name>
    <dbReference type="NCBI Taxonomy" id="218936"/>
    <lineage>
        <taxon>Bacteria</taxon>
        <taxon>Pseudomonadati</taxon>
        <taxon>Pseudomonadota</taxon>
        <taxon>Gammaproteobacteria</taxon>
        <taxon>Aeromonadales</taxon>
        <taxon>Aeromonadaceae</taxon>
        <taxon>Aeromonas</taxon>
    </lineage>
</organism>
<dbReference type="RefSeq" id="WP_193001431.1">
    <property type="nucleotide sequence ID" value="NZ_CP040449.1"/>
</dbReference>
<protein>
    <submittedName>
        <fullName evidence="2">Uncharacterized protein</fullName>
    </submittedName>
</protein>
<name>A0A5J6WWA6_9GAMM</name>
<dbReference type="Proteomes" id="UP000594034">
    <property type="component" value="Chromosome"/>
</dbReference>
<dbReference type="KEGG" id="asim:FE240_12750"/>
<dbReference type="EMBL" id="CP040449">
    <property type="protein sequence ID" value="QFI55479.1"/>
    <property type="molecule type" value="Genomic_DNA"/>
</dbReference>
<evidence type="ECO:0000256" key="1">
    <source>
        <dbReference type="SAM" id="Phobius"/>
    </source>
</evidence>